<reference evidence="1 2" key="1">
    <citation type="journal article" date="2013" name="Genome Biol.">
        <title>Draft genome of the mountain pine beetle, Dendroctonus ponderosae Hopkins, a major forest pest.</title>
        <authorList>
            <person name="Keeling C.I."/>
            <person name="Yuen M.M."/>
            <person name="Liao N.Y."/>
            <person name="Docking T.R."/>
            <person name="Chan S.K."/>
            <person name="Taylor G.A."/>
            <person name="Palmquist D.L."/>
            <person name="Jackman S.D."/>
            <person name="Nguyen A."/>
            <person name="Li M."/>
            <person name="Henderson H."/>
            <person name="Janes J.K."/>
            <person name="Zhao Y."/>
            <person name="Pandoh P."/>
            <person name="Moore R."/>
            <person name="Sperling F.A."/>
            <person name="Huber D.P."/>
            <person name="Birol I."/>
            <person name="Jones S.J."/>
            <person name="Bohlmann J."/>
        </authorList>
    </citation>
    <scope>NUCLEOTIDE SEQUENCE</scope>
</reference>
<evidence type="ECO:0000313" key="1">
    <source>
        <dbReference type="EMBL" id="ERL87571.1"/>
    </source>
</evidence>
<dbReference type="Proteomes" id="UP000030742">
    <property type="component" value="Unassembled WGS sequence"/>
</dbReference>
<organism evidence="1 2">
    <name type="scientific">Dendroctonus ponderosae</name>
    <name type="common">Mountain pine beetle</name>
    <dbReference type="NCBI Taxonomy" id="77166"/>
    <lineage>
        <taxon>Eukaryota</taxon>
        <taxon>Metazoa</taxon>
        <taxon>Ecdysozoa</taxon>
        <taxon>Arthropoda</taxon>
        <taxon>Hexapoda</taxon>
        <taxon>Insecta</taxon>
        <taxon>Pterygota</taxon>
        <taxon>Neoptera</taxon>
        <taxon>Endopterygota</taxon>
        <taxon>Coleoptera</taxon>
        <taxon>Polyphaga</taxon>
        <taxon>Cucujiformia</taxon>
        <taxon>Curculionidae</taxon>
        <taxon>Scolytinae</taxon>
        <taxon>Dendroctonus</taxon>
    </lineage>
</organism>
<dbReference type="AlphaFoldDB" id="U4UAE2"/>
<protein>
    <submittedName>
        <fullName evidence="1">Uncharacterized protein</fullName>
    </submittedName>
</protein>
<name>U4UAE2_DENPD</name>
<sequence length="145" mass="16429">MIDAFSQSYLCSPAVCAHAAKQFSDASLNQEANHLTKQIQIQIKNIKNEKWSKLLENIPTGDNVAWKIAKSLIGKTKTHFPPIHGERGLVYTDKEKAEVFADSLEHQFSSNMSQTNDPDFEVEVKNNLREIKHRQIPPDCPQILT</sequence>
<proteinExistence type="predicted"/>
<evidence type="ECO:0000313" key="2">
    <source>
        <dbReference type="Proteomes" id="UP000030742"/>
    </source>
</evidence>
<dbReference type="EMBL" id="KB631976">
    <property type="protein sequence ID" value="ERL87571.1"/>
    <property type="molecule type" value="Genomic_DNA"/>
</dbReference>
<accession>U4UAE2</accession>
<gene>
    <name evidence="1" type="ORF">D910_04962</name>
</gene>